<comment type="caution">
    <text evidence="1">The sequence shown here is derived from an EMBL/GenBank/DDBJ whole genome shotgun (WGS) entry which is preliminary data.</text>
</comment>
<reference evidence="1" key="1">
    <citation type="submission" date="2022-07" db="EMBL/GenBank/DDBJ databases">
        <title>The genome of Lyophyllum shimeji provides insight into the initial evolution of ectomycorrhizal fungal genome.</title>
        <authorList>
            <person name="Kobayashi Y."/>
            <person name="Shibata T."/>
            <person name="Hirakawa H."/>
            <person name="Shigenobu S."/>
            <person name="Nishiyama T."/>
            <person name="Yamada A."/>
            <person name="Hasebe M."/>
            <person name="Kawaguchi M."/>
        </authorList>
    </citation>
    <scope>NUCLEOTIDE SEQUENCE</scope>
    <source>
        <strain evidence="1">AT787</strain>
    </source>
</reference>
<dbReference type="AlphaFoldDB" id="A0A9P3PXJ4"/>
<dbReference type="EMBL" id="BRPK01000013">
    <property type="protein sequence ID" value="GLB43413.1"/>
    <property type="molecule type" value="Genomic_DNA"/>
</dbReference>
<name>A0A9P3PXJ4_LYOSH</name>
<accession>A0A9P3PXJ4</accession>
<evidence type="ECO:0000313" key="1">
    <source>
        <dbReference type="EMBL" id="GLB43413.1"/>
    </source>
</evidence>
<organism evidence="1 2">
    <name type="scientific">Lyophyllum shimeji</name>
    <name type="common">Hon-shimeji</name>
    <name type="synonym">Tricholoma shimeji</name>
    <dbReference type="NCBI Taxonomy" id="47721"/>
    <lineage>
        <taxon>Eukaryota</taxon>
        <taxon>Fungi</taxon>
        <taxon>Dikarya</taxon>
        <taxon>Basidiomycota</taxon>
        <taxon>Agaricomycotina</taxon>
        <taxon>Agaricomycetes</taxon>
        <taxon>Agaricomycetidae</taxon>
        <taxon>Agaricales</taxon>
        <taxon>Tricholomatineae</taxon>
        <taxon>Lyophyllaceae</taxon>
        <taxon>Lyophyllum</taxon>
    </lineage>
</organism>
<dbReference type="Proteomes" id="UP001063166">
    <property type="component" value="Unassembled WGS sequence"/>
</dbReference>
<evidence type="ECO:0000313" key="2">
    <source>
        <dbReference type="Proteomes" id="UP001063166"/>
    </source>
</evidence>
<proteinExistence type="predicted"/>
<keyword evidence="2" id="KW-1185">Reference proteome</keyword>
<sequence length="92" mass="10211">MVLCWLRHPDSLLETRMIRRNAVHAVENPRSLANSCGKKKHAARPAHSHFGNPVSCGVVVSVFPIYANHIVNQHCVCFILGLNILTAKSFLP</sequence>
<gene>
    <name evidence="1" type="ORF">LshimejAT787_1303140</name>
</gene>
<protein>
    <submittedName>
        <fullName evidence="1">Uncharacterized protein</fullName>
    </submittedName>
</protein>